<protein>
    <submittedName>
        <fullName evidence="1">Uncharacterized protein</fullName>
    </submittedName>
</protein>
<dbReference type="InterPro" id="IPR058705">
    <property type="entry name" value="A_ENA"/>
</dbReference>
<sequence length="116" mass="13202">MIPEEPLRPDTDDAMVDLLGSIAMEEIAISHLLSAEAKKMLAFIGKDLDFPTNPSNAEIFQFNKEAARLIESLVIKEWLLLRKLQNAADFFSNKKENHQPLHDFIPPCPEPLEEME</sequence>
<evidence type="ECO:0000313" key="1">
    <source>
        <dbReference type="EMBL" id="MBL4953002.1"/>
    </source>
</evidence>
<organism evidence="1 2">
    <name type="scientific">Neobacillus paridis</name>
    <dbReference type="NCBI Taxonomy" id="2803862"/>
    <lineage>
        <taxon>Bacteria</taxon>
        <taxon>Bacillati</taxon>
        <taxon>Bacillota</taxon>
        <taxon>Bacilli</taxon>
        <taxon>Bacillales</taxon>
        <taxon>Bacillaceae</taxon>
        <taxon>Neobacillus</taxon>
    </lineage>
</organism>
<accession>A0ABS1TP05</accession>
<reference evidence="1 2" key="1">
    <citation type="submission" date="2021-01" db="EMBL/GenBank/DDBJ databases">
        <title>Genome public.</title>
        <authorList>
            <person name="Liu C."/>
            <person name="Sun Q."/>
        </authorList>
    </citation>
    <scope>NUCLEOTIDE SEQUENCE [LARGE SCALE GENOMIC DNA]</scope>
    <source>
        <strain evidence="1 2">YIM B02564</strain>
    </source>
</reference>
<dbReference type="RefSeq" id="WP_202654220.1">
    <property type="nucleotide sequence ID" value="NZ_JAESWB010000168.1"/>
</dbReference>
<keyword evidence="2" id="KW-1185">Reference proteome</keyword>
<proteinExistence type="predicted"/>
<name>A0ABS1TP05_9BACI</name>
<evidence type="ECO:0000313" key="2">
    <source>
        <dbReference type="Proteomes" id="UP000623967"/>
    </source>
</evidence>
<comment type="caution">
    <text evidence="1">The sequence shown here is derived from an EMBL/GenBank/DDBJ whole genome shotgun (WGS) entry which is preliminary data.</text>
</comment>
<dbReference type="Proteomes" id="UP000623967">
    <property type="component" value="Unassembled WGS sequence"/>
</dbReference>
<gene>
    <name evidence="1" type="ORF">JK635_12340</name>
</gene>
<dbReference type="EMBL" id="JAESWB010000168">
    <property type="protein sequence ID" value="MBL4953002.1"/>
    <property type="molecule type" value="Genomic_DNA"/>
</dbReference>
<dbReference type="Pfam" id="PF26595">
    <property type="entry name" value="A_ENA"/>
    <property type="match status" value="1"/>
</dbReference>